<dbReference type="PANTHER" id="PTHR43289">
    <property type="entry name" value="MITOGEN-ACTIVATED PROTEIN KINASE KINASE KINASE 20-RELATED"/>
    <property type="match status" value="1"/>
</dbReference>
<keyword evidence="4 5" id="KW-0067">ATP-binding</keyword>
<evidence type="ECO:0000256" key="6">
    <source>
        <dbReference type="SAM" id="MobiDB-lite"/>
    </source>
</evidence>
<evidence type="ECO:0000256" key="5">
    <source>
        <dbReference type="PROSITE-ProRule" id="PRU10141"/>
    </source>
</evidence>
<dbReference type="SMART" id="SM00220">
    <property type="entry name" value="S_TKc"/>
    <property type="match status" value="1"/>
</dbReference>
<organism evidence="8 9">
    <name type="scientific">Actinocorallia aurantiaca</name>
    <dbReference type="NCBI Taxonomy" id="46204"/>
    <lineage>
        <taxon>Bacteria</taxon>
        <taxon>Bacillati</taxon>
        <taxon>Actinomycetota</taxon>
        <taxon>Actinomycetes</taxon>
        <taxon>Streptosporangiales</taxon>
        <taxon>Thermomonosporaceae</taxon>
        <taxon>Actinocorallia</taxon>
    </lineage>
</organism>
<sequence>MIAPNIEALLPEDPRELGTYRTLGRLGAGGMGVVYLGLGPDGRQVAIKVIRREFAADPGYRARFESEVANARRVASFCTAAVLAYGEQEGMPFLVTEFVPGMSLKEYVETQGAFPAAQLRGLVIGIATALLAIHTARLVHRDLKPHNVLLAADGPRVIDFGIARATDSASQHTATGVVVGSPGWIAPEQLFENRVSTAGDIFAWGSLVAYAATGRHPYGTGNMMVLAVRAQQGAHDLSGVPMDLLPLVEAALDPDPDRRPTGERILTELMGVAAEQEAHTQISSVWTPGFLPEEPRNPVVPASTLPSGAQGRTPPPYPQPSGATWMTSPGGASQHQYQQQPQYRQPDFAASVAAPLLQGTRPGAGAPPHTPPPIPLPPSGPPSRRRWIVPVASAAAVSLVAGLGYLGKGLLQDEEGSPNPNTPEVVVQEGALTAPEAAAKALSGAVPTVEALYGYDHKDKGSFADQGLPVSPSFLQQWTLAHGSPETIENAKTDKASAVLRLSTLGVISVADDRIEALVSGTRRTTSAYGPTEESVEARVRLVKEGASWLVADVSNVDENQEPVLDTASSWPGTDGKALTQDASNCLMNYLDFSYSTKDTHKSAMRICLAEQALTSDLPAWQNQIGQEVAVHGTILDVAFQTFPAPSRDPVLMVSTRTSKRSGAGSEQLYGVIWRMTMKQADGVWRAVRVEQLSRFE</sequence>
<reference evidence="8 9" key="1">
    <citation type="journal article" date="2019" name="Int. J. Syst. Evol. Microbiol.">
        <title>The Global Catalogue of Microorganisms (GCM) 10K type strain sequencing project: providing services to taxonomists for standard genome sequencing and annotation.</title>
        <authorList>
            <consortium name="The Broad Institute Genomics Platform"/>
            <consortium name="The Broad Institute Genome Sequencing Center for Infectious Disease"/>
            <person name="Wu L."/>
            <person name="Ma J."/>
        </authorList>
    </citation>
    <scope>NUCLEOTIDE SEQUENCE [LARGE SCALE GENOMIC DNA]</scope>
    <source>
        <strain evidence="8 9">JCM 8201</strain>
    </source>
</reference>
<keyword evidence="3" id="KW-0418">Kinase</keyword>
<proteinExistence type="predicted"/>
<dbReference type="Gene3D" id="3.30.200.20">
    <property type="entry name" value="Phosphorylase Kinase, domain 1"/>
    <property type="match status" value="1"/>
</dbReference>
<dbReference type="InterPro" id="IPR008271">
    <property type="entry name" value="Ser/Thr_kinase_AS"/>
</dbReference>
<dbReference type="Proteomes" id="UP001501842">
    <property type="component" value="Unassembled WGS sequence"/>
</dbReference>
<gene>
    <name evidence="8" type="ORF">GCM10010439_37950</name>
</gene>
<evidence type="ECO:0000256" key="2">
    <source>
        <dbReference type="ARBA" id="ARBA00022741"/>
    </source>
</evidence>
<evidence type="ECO:0000313" key="8">
    <source>
        <dbReference type="EMBL" id="GAA2728836.1"/>
    </source>
</evidence>
<evidence type="ECO:0000256" key="1">
    <source>
        <dbReference type="ARBA" id="ARBA00022679"/>
    </source>
</evidence>
<comment type="caution">
    <text evidence="8">The sequence shown here is derived from an EMBL/GenBank/DDBJ whole genome shotgun (WGS) entry which is preliminary data.</text>
</comment>
<dbReference type="EMBL" id="BAAATZ010000013">
    <property type="protein sequence ID" value="GAA2728836.1"/>
    <property type="molecule type" value="Genomic_DNA"/>
</dbReference>
<dbReference type="SUPFAM" id="SSF56112">
    <property type="entry name" value="Protein kinase-like (PK-like)"/>
    <property type="match status" value="1"/>
</dbReference>
<feature type="domain" description="Protein kinase" evidence="7">
    <location>
        <begin position="20"/>
        <end position="282"/>
    </location>
</feature>
<dbReference type="PANTHER" id="PTHR43289:SF34">
    <property type="entry name" value="SERINE_THREONINE-PROTEIN KINASE YBDM-RELATED"/>
    <property type="match status" value="1"/>
</dbReference>
<feature type="compositionally biased region" description="Low complexity" evidence="6">
    <location>
        <begin position="334"/>
        <end position="343"/>
    </location>
</feature>
<evidence type="ECO:0000256" key="3">
    <source>
        <dbReference type="ARBA" id="ARBA00022777"/>
    </source>
</evidence>
<feature type="region of interest" description="Disordered" evidence="6">
    <location>
        <begin position="358"/>
        <end position="382"/>
    </location>
</feature>
<feature type="binding site" evidence="5">
    <location>
        <position position="48"/>
    </location>
    <ligand>
        <name>ATP</name>
        <dbReference type="ChEBI" id="CHEBI:30616"/>
    </ligand>
</feature>
<protein>
    <recommendedName>
        <fullName evidence="7">Protein kinase domain-containing protein</fullName>
    </recommendedName>
</protein>
<dbReference type="CDD" id="cd14014">
    <property type="entry name" value="STKc_PknB_like"/>
    <property type="match status" value="1"/>
</dbReference>
<dbReference type="InterPro" id="IPR017441">
    <property type="entry name" value="Protein_kinase_ATP_BS"/>
</dbReference>
<feature type="compositionally biased region" description="Pro residues" evidence="6">
    <location>
        <begin position="368"/>
        <end position="381"/>
    </location>
</feature>
<accession>A0ABN3UAT6</accession>
<dbReference type="Pfam" id="PF00069">
    <property type="entry name" value="Pkinase"/>
    <property type="match status" value="1"/>
</dbReference>
<dbReference type="InterPro" id="IPR000719">
    <property type="entry name" value="Prot_kinase_dom"/>
</dbReference>
<evidence type="ECO:0000259" key="7">
    <source>
        <dbReference type="PROSITE" id="PS50011"/>
    </source>
</evidence>
<evidence type="ECO:0000256" key="4">
    <source>
        <dbReference type="ARBA" id="ARBA00022840"/>
    </source>
</evidence>
<keyword evidence="2 5" id="KW-0547">Nucleotide-binding</keyword>
<dbReference type="InterPro" id="IPR011009">
    <property type="entry name" value="Kinase-like_dom_sf"/>
</dbReference>
<keyword evidence="1" id="KW-0808">Transferase</keyword>
<keyword evidence="9" id="KW-1185">Reference proteome</keyword>
<evidence type="ECO:0000313" key="9">
    <source>
        <dbReference type="Proteomes" id="UP001501842"/>
    </source>
</evidence>
<dbReference type="PROSITE" id="PS50011">
    <property type="entry name" value="PROTEIN_KINASE_DOM"/>
    <property type="match status" value="1"/>
</dbReference>
<feature type="compositionally biased region" description="Polar residues" evidence="6">
    <location>
        <begin position="321"/>
        <end position="333"/>
    </location>
</feature>
<dbReference type="PROSITE" id="PS00108">
    <property type="entry name" value="PROTEIN_KINASE_ST"/>
    <property type="match status" value="1"/>
</dbReference>
<dbReference type="RefSeq" id="WP_344451817.1">
    <property type="nucleotide sequence ID" value="NZ_BAAATZ010000013.1"/>
</dbReference>
<name>A0ABN3UAT6_9ACTN</name>
<dbReference type="PROSITE" id="PS00107">
    <property type="entry name" value="PROTEIN_KINASE_ATP"/>
    <property type="match status" value="1"/>
</dbReference>
<feature type="region of interest" description="Disordered" evidence="6">
    <location>
        <begin position="287"/>
        <end position="343"/>
    </location>
</feature>
<dbReference type="Gene3D" id="1.10.510.10">
    <property type="entry name" value="Transferase(Phosphotransferase) domain 1"/>
    <property type="match status" value="1"/>
</dbReference>